<organism evidence="1 2">
    <name type="scientific">Capsicum annuum</name>
    <name type="common">Capsicum pepper</name>
    <dbReference type="NCBI Taxonomy" id="4072"/>
    <lineage>
        <taxon>Eukaryota</taxon>
        <taxon>Viridiplantae</taxon>
        <taxon>Streptophyta</taxon>
        <taxon>Embryophyta</taxon>
        <taxon>Tracheophyta</taxon>
        <taxon>Spermatophyta</taxon>
        <taxon>Magnoliopsida</taxon>
        <taxon>eudicotyledons</taxon>
        <taxon>Gunneridae</taxon>
        <taxon>Pentapetalae</taxon>
        <taxon>asterids</taxon>
        <taxon>lamiids</taxon>
        <taxon>Solanales</taxon>
        <taxon>Solanaceae</taxon>
        <taxon>Solanoideae</taxon>
        <taxon>Capsiceae</taxon>
        <taxon>Capsicum</taxon>
    </lineage>
</organism>
<dbReference type="Proteomes" id="UP000222542">
    <property type="component" value="Unassembled WGS sequence"/>
</dbReference>
<evidence type="ECO:0000313" key="1">
    <source>
        <dbReference type="EMBL" id="PHT86174.1"/>
    </source>
</evidence>
<reference evidence="1 2" key="1">
    <citation type="journal article" date="2014" name="Nat. Genet.">
        <title>Genome sequence of the hot pepper provides insights into the evolution of pungency in Capsicum species.</title>
        <authorList>
            <person name="Kim S."/>
            <person name="Park M."/>
            <person name="Yeom S.I."/>
            <person name="Kim Y.M."/>
            <person name="Lee J.M."/>
            <person name="Lee H.A."/>
            <person name="Seo E."/>
            <person name="Choi J."/>
            <person name="Cheong K."/>
            <person name="Kim K.T."/>
            <person name="Jung K."/>
            <person name="Lee G.W."/>
            <person name="Oh S.K."/>
            <person name="Bae C."/>
            <person name="Kim S.B."/>
            <person name="Lee H.Y."/>
            <person name="Kim S.Y."/>
            <person name="Kim M.S."/>
            <person name="Kang B.C."/>
            <person name="Jo Y.D."/>
            <person name="Yang H.B."/>
            <person name="Jeong H.J."/>
            <person name="Kang W.H."/>
            <person name="Kwon J.K."/>
            <person name="Shin C."/>
            <person name="Lim J.Y."/>
            <person name="Park J.H."/>
            <person name="Huh J.H."/>
            <person name="Kim J.S."/>
            <person name="Kim B.D."/>
            <person name="Cohen O."/>
            <person name="Paran I."/>
            <person name="Suh M.C."/>
            <person name="Lee S.B."/>
            <person name="Kim Y.K."/>
            <person name="Shin Y."/>
            <person name="Noh S.J."/>
            <person name="Park J."/>
            <person name="Seo Y.S."/>
            <person name="Kwon S.Y."/>
            <person name="Kim H.A."/>
            <person name="Park J.M."/>
            <person name="Kim H.J."/>
            <person name="Choi S.B."/>
            <person name="Bosland P.W."/>
            <person name="Reeves G."/>
            <person name="Jo S.H."/>
            <person name="Lee B.W."/>
            <person name="Cho H.T."/>
            <person name="Choi H.S."/>
            <person name="Lee M.S."/>
            <person name="Yu Y."/>
            <person name="Do Choi Y."/>
            <person name="Park B.S."/>
            <person name="van Deynze A."/>
            <person name="Ashrafi H."/>
            <person name="Hill T."/>
            <person name="Kim W.T."/>
            <person name="Pai H.S."/>
            <person name="Ahn H.K."/>
            <person name="Yeam I."/>
            <person name="Giovannoni J.J."/>
            <person name="Rose J.K."/>
            <person name="Sorensen I."/>
            <person name="Lee S.J."/>
            <person name="Kim R.W."/>
            <person name="Choi I.Y."/>
            <person name="Choi B.S."/>
            <person name="Lim J.S."/>
            <person name="Lee Y.H."/>
            <person name="Choi D."/>
        </authorList>
    </citation>
    <scope>NUCLEOTIDE SEQUENCE [LARGE SCALE GENOMIC DNA]</scope>
    <source>
        <strain evidence="2">cv. CM334</strain>
    </source>
</reference>
<accession>A0A2G2ZW13</accession>
<keyword evidence="2" id="KW-1185">Reference proteome</keyword>
<dbReference type="EMBL" id="AYRZ02000003">
    <property type="protein sequence ID" value="PHT86174.1"/>
    <property type="molecule type" value="Genomic_DNA"/>
</dbReference>
<name>A0A2G2ZW13_CAPAN</name>
<comment type="caution">
    <text evidence="1">The sequence shown here is derived from an EMBL/GenBank/DDBJ whole genome shotgun (WGS) entry which is preliminary data.</text>
</comment>
<protein>
    <submittedName>
        <fullName evidence="1">Uncharacterized protein</fullName>
    </submittedName>
</protein>
<dbReference type="OMA" id="ESIWATH"/>
<proteinExistence type="predicted"/>
<dbReference type="AlphaFoldDB" id="A0A2G2ZW13"/>
<gene>
    <name evidence="1" type="ORF">T459_08280</name>
</gene>
<reference evidence="1 2" key="2">
    <citation type="journal article" date="2017" name="Genome Biol.">
        <title>New reference genome sequences of hot pepper reveal the massive evolution of plant disease-resistance genes by retroduplication.</title>
        <authorList>
            <person name="Kim S."/>
            <person name="Park J."/>
            <person name="Yeom S.I."/>
            <person name="Kim Y.M."/>
            <person name="Seo E."/>
            <person name="Kim K.T."/>
            <person name="Kim M.S."/>
            <person name="Lee J.M."/>
            <person name="Cheong K."/>
            <person name="Shin H.S."/>
            <person name="Kim S.B."/>
            <person name="Han K."/>
            <person name="Lee J."/>
            <person name="Park M."/>
            <person name="Lee H.A."/>
            <person name="Lee H.Y."/>
            <person name="Lee Y."/>
            <person name="Oh S."/>
            <person name="Lee J.H."/>
            <person name="Choi E."/>
            <person name="Choi E."/>
            <person name="Lee S.E."/>
            <person name="Jeon J."/>
            <person name="Kim H."/>
            <person name="Choi G."/>
            <person name="Song H."/>
            <person name="Lee J."/>
            <person name="Lee S.C."/>
            <person name="Kwon J.K."/>
            <person name="Lee H.Y."/>
            <person name="Koo N."/>
            <person name="Hong Y."/>
            <person name="Kim R.W."/>
            <person name="Kang W.H."/>
            <person name="Huh J.H."/>
            <person name="Kang B.C."/>
            <person name="Yang T.J."/>
            <person name="Lee Y.H."/>
            <person name="Bennetzen J.L."/>
            <person name="Choi D."/>
        </authorList>
    </citation>
    <scope>NUCLEOTIDE SEQUENCE [LARGE SCALE GENOMIC DNA]</scope>
    <source>
        <strain evidence="2">cv. CM334</strain>
    </source>
</reference>
<evidence type="ECO:0000313" key="2">
    <source>
        <dbReference type="Proteomes" id="UP000222542"/>
    </source>
</evidence>
<sequence length="249" mass="28952">MIDERGCWKDQLLPKEVSPNRENEIPTQNRTDDWSVAQGKSSARLLKERPSQLYFHLEGIIMDPLSSDHNPLSVTLAEPVGVRTKSFKFYNYLLDHPEFQQTIADHWRKPVAGVEDKVRTARTELITIHYEMRDATKFTELISAEIEAKKQLKKWILVEESIVRQKSRVSWLRLGDDNTKYFHSCLRSRQSQNQIRRLISLEGHTILTEQEIENEVVHFYKELLGTSAQQLLMVNVDVMAHGPSLDRAE</sequence>
<dbReference type="Gramene" id="PHT86174">
    <property type="protein sequence ID" value="PHT86174"/>
    <property type="gene ID" value="T459_08280"/>
</dbReference>